<dbReference type="Proteomes" id="UP000242699">
    <property type="component" value="Unassembled WGS sequence"/>
</dbReference>
<evidence type="ECO:0000256" key="5">
    <source>
        <dbReference type="ARBA" id="ARBA00023136"/>
    </source>
</evidence>
<evidence type="ECO:0000313" key="9">
    <source>
        <dbReference type="EMBL" id="PSR25460.1"/>
    </source>
</evidence>
<evidence type="ECO:0000313" key="10">
    <source>
        <dbReference type="Proteomes" id="UP000242699"/>
    </source>
</evidence>
<feature type="region of interest" description="Disordered" evidence="6">
    <location>
        <begin position="402"/>
        <end position="422"/>
    </location>
</feature>
<feature type="transmembrane region" description="Helical" evidence="7">
    <location>
        <begin position="259"/>
        <end position="275"/>
    </location>
</feature>
<gene>
    <name evidence="9" type="ORF">C7B43_16780</name>
</gene>
<keyword evidence="5 7" id="KW-0472">Membrane</keyword>
<keyword evidence="2" id="KW-0813">Transport</keyword>
<accession>A0A2T2WT97</accession>
<feature type="transmembrane region" description="Helical" evidence="7">
    <location>
        <begin position="296"/>
        <end position="317"/>
    </location>
</feature>
<dbReference type="AlphaFoldDB" id="A0A2T2WT97"/>
<organism evidence="9 10">
    <name type="scientific">Sulfobacillus benefaciens</name>
    <dbReference type="NCBI Taxonomy" id="453960"/>
    <lineage>
        <taxon>Bacteria</taxon>
        <taxon>Bacillati</taxon>
        <taxon>Bacillota</taxon>
        <taxon>Clostridia</taxon>
        <taxon>Eubacteriales</taxon>
        <taxon>Clostridiales Family XVII. Incertae Sedis</taxon>
        <taxon>Sulfobacillus</taxon>
    </lineage>
</organism>
<keyword evidence="3 7" id="KW-0812">Transmembrane</keyword>
<dbReference type="InterPro" id="IPR020846">
    <property type="entry name" value="MFS_dom"/>
</dbReference>
<dbReference type="PANTHER" id="PTHR23520">
    <property type="entry name" value="TRANSPORTER, PUTATIVE (AFU_ORTHOLOGUE AFUA_3G04000)-RELATED"/>
    <property type="match status" value="1"/>
</dbReference>
<evidence type="ECO:0000256" key="6">
    <source>
        <dbReference type="SAM" id="MobiDB-lite"/>
    </source>
</evidence>
<feature type="compositionally biased region" description="Basic residues" evidence="6">
    <location>
        <begin position="411"/>
        <end position="422"/>
    </location>
</feature>
<sequence length="422" mass="45751">MPQNLKWLYANRALRSFATAFLTVIFPLYLAVSRYSAAKIGMVLTLSGIVSVILLAGVGIFGDTVGRKRAIIVLSLLSLVGSWVMSSMNGFWLIVLASGLGGVGKGGGAGSGGSWGPLFPAEQPLLTEAVTPENRTKVFGRISFVGVLAGALGSLVASVPEILHRRGVPWITGYHLLFGFSAVLSLLMVLVAWPIQENRNNRWREQNGDDEPPPINARQLTGRLGLTNALNGLGFGFLGPLLTYWFYRRYGAGPAELGVLYTIINLATAVPYLLASRISRYFGAVRAVTYTRIVSIACLAVIPLMPTFWLAGMGYLLRMVFNSMGMPARQSYAMGVSNPRYRSRVAAFSNLPSQLTAMISPAIGGSEMESFLDFPVYGAAFFMALNVIAYYFAFRHIVPPEEKNRASPPRGLHRSATKSHEG</sequence>
<proteinExistence type="predicted"/>
<evidence type="ECO:0000256" key="7">
    <source>
        <dbReference type="SAM" id="Phobius"/>
    </source>
</evidence>
<comment type="subcellular location">
    <subcellularLocation>
        <location evidence="1">Cell membrane</location>
        <topology evidence="1">Multi-pass membrane protein</topology>
    </subcellularLocation>
</comment>
<feature type="transmembrane region" description="Helical" evidence="7">
    <location>
        <begin position="171"/>
        <end position="195"/>
    </location>
</feature>
<evidence type="ECO:0000256" key="2">
    <source>
        <dbReference type="ARBA" id="ARBA00022448"/>
    </source>
</evidence>
<feature type="transmembrane region" description="Helical" evidence="7">
    <location>
        <begin position="228"/>
        <end position="247"/>
    </location>
</feature>
<dbReference type="Pfam" id="PF07690">
    <property type="entry name" value="MFS_1"/>
    <property type="match status" value="2"/>
</dbReference>
<dbReference type="GO" id="GO:0022857">
    <property type="term" value="F:transmembrane transporter activity"/>
    <property type="evidence" value="ECO:0007669"/>
    <property type="project" value="InterPro"/>
</dbReference>
<comment type="caution">
    <text evidence="9">The sequence shown here is derived from an EMBL/GenBank/DDBJ whole genome shotgun (WGS) entry which is preliminary data.</text>
</comment>
<name>A0A2T2WT97_9FIRM</name>
<evidence type="ECO:0000256" key="3">
    <source>
        <dbReference type="ARBA" id="ARBA00022692"/>
    </source>
</evidence>
<evidence type="ECO:0000259" key="8">
    <source>
        <dbReference type="PROSITE" id="PS50850"/>
    </source>
</evidence>
<dbReference type="EMBL" id="PXYT01000054">
    <property type="protein sequence ID" value="PSR25460.1"/>
    <property type="molecule type" value="Genomic_DNA"/>
</dbReference>
<evidence type="ECO:0000256" key="4">
    <source>
        <dbReference type="ARBA" id="ARBA00022989"/>
    </source>
</evidence>
<feature type="transmembrane region" description="Helical" evidence="7">
    <location>
        <begin position="12"/>
        <end position="31"/>
    </location>
</feature>
<keyword evidence="4 7" id="KW-1133">Transmembrane helix</keyword>
<feature type="transmembrane region" description="Helical" evidence="7">
    <location>
        <begin position="71"/>
        <end position="95"/>
    </location>
</feature>
<dbReference type="InterPro" id="IPR011701">
    <property type="entry name" value="MFS"/>
</dbReference>
<dbReference type="PANTHER" id="PTHR23520:SF5">
    <property type="entry name" value="TRANSPORTER, PUTATIVE (AFU_ORTHOLOGUE AFUA_3G04000)-RELATED"/>
    <property type="match status" value="1"/>
</dbReference>
<feature type="domain" description="Major facilitator superfamily (MFS) profile" evidence="8">
    <location>
        <begin position="1"/>
        <end position="403"/>
    </location>
</feature>
<evidence type="ECO:0000256" key="1">
    <source>
        <dbReference type="ARBA" id="ARBA00004651"/>
    </source>
</evidence>
<dbReference type="InterPro" id="IPR036259">
    <property type="entry name" value="MFS_trans_sf"/>
</dbReference>
<reference evidence="9 10" key="1">
    <citation type="journal article" date="2014" name="BMC Genomics">
        <title>Comparison of environmental and isolate Sulfobacillus genomes reveals diverse carbon, sulfur, nitrogen, and hydrogen metabolisms.</title>
        <authorList>
            <person name="Justice N.B."/>
            <person name="Norman A."/>
            <person name="Brown C.T."/>
            <person name="Singh A."/>
            <person name="Thomas B.C."/>
            <person name="Banfield J.F."/>
        </authorList>
    </citation>
    <scope>NUCLEOTIDE SEQUENCE [LARGE SCALE GENOMIC DNA]</scope>
    <source>
        <strain evidence="9">AMDSBA1</strain>
    </source>
</reference>
<feature type="transmembrane region" description="Helical" evidence="7">
    <location>
        <begin position="43"/>
        <end position="65"/>
    </location>
</feature>
<dbReference type="GO" id="GO:0005886">
    <property type="term" value="C:plasma membrane"/>
    <property type="evidence" value="ECO:0007669"/>
    <property type="project" value="UniProtKB-SubCell"/>
</dbReference>
<feature type="transmembrane region" description="Helical" evidence="7">
    <location>
        <begin position="374"/>
        <end position="393"/>
    </location>
</feature>
<dbReference type="Gene3D" id="1.20.1250.20">
    <property type="entry name" value="MFS general substrate transporter like domains"/>
    <property type="match status" value="1"/>
</dbReference>
<protein>
    <submittedName>
        <fullName evidence="9">MFS transporter</fullName>
    </submittedName>
</protein>
<dbReference type="SUPFAM" id="SSF103473">
    <property type="entry name" value="MFS general substrate transporter"/>
    <property type="match status" value="1"/>
</dbReference>
<dbReference type="PROSITE" id="PS50850">
    <property type="entry name" value="MFS"/>
    <property type="match status" value="1"/>
</dbReference>